<keyword evidence="2" id="KW-1185">Reference proteome</keyword>
<name>A0A6I4TQB5_9SPHN</name>
<dbReference type="AlphaFoldDB" id="A0A6I4TQB5"/>
<reference evidence="1 2" key="1">
    <citation type="submission" date="2019-12" db="EMBL/GenBank/DDBJ databases">
        <title>Genomic-based taxomic classification of the family Erythrobacteraceae.</title>
        <authorList>
            <person name="Xu L."/>
        </authorList>
    </citation>
    <scope>NUCLEOTIDE SEQUENCE [LARGE SCALE GENOMIC DNA]</scope>
    <source>
        <strain evidence="1 2">JCM 12189</strain>
    </source>
</reference>
<dbReference type="RefSeq" id="WP_160596309.1">
    <property type="nucleotide sequence ID" value="NZ_WTYI01000001.1"/>
</dbReference>
<accession>A0A6I4TQB5</accession>
<protein>
    <submittedName>
        <fullName evidence="1">Uncharacterized protein</fullName>
    </submittedName>
</protein>
<evidence type="ECO:0000313" key="2">
    <source>
        <dbReference type="Proteomes" id="UP000432727"/>
    </source>
</evidence>
<organism evidence="1 2">
    <name type="scientific">Qipengyuania aquimaris</name>
    <dbReference type="NCBI Taxonomy" id="255984"/>
    <lineage>
        <taxon>Bacteria</taxon>
        <taxon>Pseudomonadati</taxon>
        <taxon>Pseudomonadota</taxon>
        <taxon>Alphaproteobacteria</taxon>
        <taxon>Sphingomonadales</taxon>
        <taxon>Erythrobacteraceae</taxon>
        <taxon>Qipengyuania</taxon>
    </lineage>
</organism>
<dbReference type="Proteomes" id="UP000432727">
    <property type="component" value="Unassembled WGS sequence"/>
</dbReference>
<proteinExistence type="predicted"/>
<dbReference type="OrthoDB" id="9942257at2"/>
<sequence>MRWLFAIGSLLILAGVTYYLIFADRSFGGYGGARQGMAVDVAVEQLRVEGWTLLSSSSTVRRSDCAGNERYYLVQLRSPDFTLTLTADENCKVSNIARKRRGIEL</sequence>
<evidence type="ECO:0000313" key="1">
    <source>
        <dbReference type="EMBL" id="MXO97350.1"/>
    </source>
</evidence>
<dbReference type="EMBL" id="WTYI01000001">
    <property type="protein sequence ID" value="MXO97350.1"/>
    <property type="molecule type" value="Genomic_DNA"/>
</dbReference>
<gene>
    <name evidence="1" type="ORF">GRI34_13085</name>
</gene>
<comment type="caution">
    <text evidence="1">The sequence shown here is derived from an EMBL/GenBank/DDBJ whole genome shotgun (WGS) entry which is preliminary data.</text>
</comment>